<evidence type="ECO:0000259" key="3">
    <source>
        <dbReference type="Pfam" id="PF13860"/>
    </source>
</evidence>
<dbReference type="InterPro" id="IPR026444">
    <property type="entry name" value="Secre_tail"/>
</dbReference>
<dbReference type="GO" id="GO:0006508">
    <property type="term" value="P:proteolysis"/>
    <property type="evidence" value="ECO:0007669"/>
    <property type="project" value="InterPro"/>
</dbReference>
<reference evidence="4 5" key="1">
    <citation type="journal article" date="2015" name="Microbiome">
        <title>Genomic resolution of linkages in carbon, nitrogen, and sulfur cycling among widespread estuary sediment bacteria.</title>
        <authorList>
            <person name="Baker B.J."/>
            <person name="Lazar C.S."/>
            <person name="Teske A.P."/>
            <person name="Dick G.J."/>
        </authorList>
    </citation>
    <scope>NUCLEOTIDE SEQUENCE [LARGE SCALE GENOMIC DNA]</scope>
    <source>
        <strain evidence="4">SM23_42</strain>
    </source>
</reference>
<comment type="caution">
    <text evidence="4">The sequence shown here is derived from an EMBL/GenBank/DDBJ whole genome shotgun (WGS) entry which is preliminary data.</text>
</comment>
<feature type="domain" description="Gingipain" evidence="2">
    <location>
        <begin position="24"/>
        <end position="343"/>
    </location>
</feature>
<sequence>MKKFLFFVLILGVGAYAQEIGARYLVITHDNFYDDIQPLAEWKHKKGMRTKVVTLSQIGSSSSAIKTYIQNAYNTWQIPPEYLLLVGAPNLLPWGSSYSDNYYMDMAGDLLNEILAGRLTVHNTTEAQTVVNKILLYERTPGVIDSSWFIDACLIVREDYDPYDDSIYWSDVRHARSLMRAAGYDSVDTLSRAAGNSASHILSSVNNGRSFVLYRGQGVNNWWSPFDVNPDLAQNGAMLPIVLSITCSTIGSGSSPAVAEKWLLTGSPTSPRGGAGYFATTTVLSGAAYLRSAVSKGFFNALFVEGGRTFGQACEGGRLNVYTMYGNTGEYRGFATLGDPEMNIWTAVPRTIDVVHDPSIDAEAESLLVLVTENTAPVESALVCVVLDDVVYEYDYTSNNGSVVLYFDSLLPGAMDITVSGMNVLPYEAAIMVVENDPYLTYVSHTTTDSLDNNNGIPENGETILLRTLVKNVGLATAINVTGILRSSDTLISIVDSVVNFGNLTPQDLSYGFSPFVFSVAPSCPNDHVVSFDISMSDTSNTIWSGGFSIIITNPFNVPTGPDQYGYYIYDDTDVMAGHAPVFDSEWVEIAPPGPGSIVSEITDEDADTVTVPLPFDFTYYGYDSVYSSDSVYNSIGLCSNGFMEMDYSTYRFGDPNDPIPSVGGPRLLIAPFWDDLDPELYGDIYDYYDSAKHRYIVEYKDCAHFGASTIRETFQVQFRDPQYYPTPTGDGEILFLYSQVADASSNTVGIEDSTENVGLQYVYNNNYDNNAAPIVNNRALLITTKLPNVMPSLPWLYIFSYTINDSVGGNNNGIPEPDETIDIYVDIQNNGDTTAYAVEGVLNSGDPDVQILDANASFGDIAVGSTVGNQTDPYTAQVSATPSDSTIGLMLTLTANSGTYQKTDYFTLYIYEMTGVEEQKELAGQHVYGIKVHPNPFCNDLTIAYGLQTTSAQNITLRIYDITGRLVKAYPLPTSSAPITGAVTWDGTDNHSRRVAEGIYFIQVEADNFKYTEKVVFLK</sequence>
<dbReference type="GO" id="GO:0008234">
    <property type="term" value="F:cysteine-type peptidase activity"/>
    <property type="evidence" value="ECO:0007669"/>
    <property type="project" value="InterPro"/>
</dbReference>
<dbReference type="Pfam" id="PF01364">
    <property type="entry name" value="Peptidase_C25"/>
    <property type="match status" value="1"/>
</dbReference>
<dbReference type="InterPro" id="IPR025965">
    <property type="entry name" value="FlgD/Vpr_Ig-like"/>
</dbReference>
<evidence type="ECO:0000313" key="4">
    <source>
        <dbReference type="EMBL" id="KPK64764.1"/>
    </source>
</evidence>
<dbReference type="InterPro" id="IPR013783">
    <property type="entry name" value="Ig-like_fold"/>
</dbReference>
<name>A0A0S8FYJ0_UNCW3</name>
<proteinExistence type="predicted"/>
<dbReference type="NCBIfam" id="TIGR04183">
    <property type="entry name" value="Por_Secre_tail"/>
    <property type="match status" value="1"/>
</dbReference>
<dbReference type="SUPFAM" id="SSF52129">
    <property type="entry name" value="Caspase-like"/>
    <property type="match status" value="1"/>
</dbReference>
<evidence type="ECO:0000259" key="2">
    <source>
        <dbReference type="Pfam" id="PF01364"/>
    </source>
</evidence>
<dbReference type="InterPro" id="IPR029030">
    <property type="entry name" value="Caspase-like_dom_sf"/>
</dbReference>
<gene>
    <name evidence="4" type="ORF">AMJ83_00820</name>
</gene>
<evidence type="ECO:0000313" key="5">
    <source>
        <dbReference type="Proteomes" id="UP000051373"/>
    </source>
</evidence>
<organism evidence="4 5">
    <name type="scientific">candidate division WOR_3 bacterium SM23_42</name>
    <dbReference type="NCBI Taxonomy" id="1703779"/>
    <lineage>
        <taxon>Bacteria</taxon>
        <taxon>Bacteria division WOR-3</taxon>
    </lineage>
</organism>
<evidence type="ECO:0000256" key="1">
    <source>
        <dbReference type="ARBA" id="ARBA00022729"/>
    </source>
</evidence>
<evidence type="ECO:0008006" key="6">
    <source>
        <dbReference type="Google" id="ProtNLM"/>
    </source>
</evidence>
<dbReference type="Gene3D" id="3.40.50.1460">
    <property type="match status" value="1"/>
</dbReference>
<dbReference type="Proteomes" id="UP000051373">
    <property type="component" value="Unassembled WGS sequence"/>
</dbReference>
<dbReference type="InterPro" id="IPR029031">
    <property type="entry name" value="Gingipain_N_sf"/>
</dbReference>
<feature type="domain" description="FlgD/Vpr Ig-like" evidence="3">
    <location>
        <begin position="950"/>
        <end position="1009"/>
    </location>
</feature>
<dbReference type="AlphaFoldDB" id="A0A0S8FYJ0"/>
<dbReference type="Gene3D" id="2.60.40.10">
    <property type="entry name" value="Immunoglobulins"/>
    <property type="match status" value="1"/>
</dbReference>
<dbReference type="Pfam" id="PF13860">
    <property type="entry name" value="FlgD_ig"/>
    <property type="match status" value="1"/>
</dbReference>
<dbReference type="Gene3D" id="3.40.50.10390">
    <property type="entry name" value="Gingipain r, domain 1"/>
    <property type="match status" value="1"/>
</dbReference>
<dbReference type="InterPro" id="IPR001769">
    <property type="entry name" value="Gingipain"/>
</dbReference>
<accession>A0A0S8FYJ0</accession>
<protein>
    <recommendedName>
        <fullName evidence="6">Gingipain domain-containing protein</fullName>
    </recommendedName>
</protein>
<dbReference type="Gene3D" id="2.60.40.4070">
    <property type="match status" value="1"/>
</dbReference>
<keyword evidence="1" id="KW-0732">Signal</keyword>
<dbReference type="STRING" id="1703779.AMJ83_00820"/>
<dbReference type="EMBL" id="LJUJ01000001">
    <property type="protein sequence ID" value="KPK64764.1"/>
    <property type="molecule type" value="Genomic_DNA"/>
</dbReference>